<protein>
    <submittedName>
        <fullName evidence="3">ABC transporter substrate-binding protein</fullName>
    </submittedName>
</protein>
<dbReference type="RefSeq" id="WP_169282924.1">
    <property type="nucleotide sequence ID" value="NZ_CP051680.1"/>
</dbReference>
<name>A0A7Z2ZNW1_9BACL</name>
<evidence type="ECO:0000313" key="3">
    <source>
        <dbReference type="EMBL" id="QJD86678.1"/>
    </source>
</evidence>
<dbReference type="SUPFAM" id="SSF53850">
    <property type="entry name" value="Periplasmic binding protein-like II"/>
    <property type="match status" value="1"/>
</dbReference>
<dbReference type="EMBL" id="CP051680">
    <property type="protein sequence ID" value="QJD86678.1"/>
    <property type="molecule type" value="Genomic_DNA"/>
</dbReference>
<dbReference type="PROSITE" id="PS51257">
    <property type="entry name" value="PROKAR_LIPOPROTEIN"/>
    <property type="match status" value="1"/>
</dbReference>
<keyword evidence="4" id="KW-1185">Reference proteome</keyword>
<evidence type="ECO:0000256" key="2">
    <source>
        <dbReference type="SAM" id="SignalP"/>
    </source>
</evidence>
<dbReference type="KEGG" id="cheb:HH215_28230"/>
<dbReference type="Proteomes" id="UP000502248">
    <property type="component" value="Chromosome"/>
</dbReference>
<dbReference type="Gene3D" id="3.40.190.10">
    <property type="entry name" value="Periplasmic binding protein-like II"/>
    <property type="match status" value="2"/>
</dbReference>
<proteinExistence type="predicted"/>
<dbReference type="AlphaFoldDB" id="A0A7Z2ZNW1"/>
<keyword evidence="2" id="KW-0732">Signal</keyword>
<feature type="region of interest" description="Disordered" evidence="1">
    <location>
        <begin position="30"/>
        <end position="56"/>
    </location>
</feature>
<sequence length="568" mass="63279">MKKVKKPLLQVVSAVLLLATVLAGCSSSNNGNNGAASPESSDAASPTASASAESSNASPESQAWVFGSEPFEFSAFTNYSWQDFPSKMEDNPFWKYLKENKQVTITPILAKGNNNQLMTTMISGGNLPDLIYGDRFSPDVSRLYEAGKLVAFDDYLDKYPNLKKYLDSKYIDMLRMPDGKLYQFPNWYTDHSTSTAGYVVNKKIYAELGSPKLETMDDLYAYLVQVKNKYPDVIPFEPDRTQDAQGIGLLYTGFKEGALYQSLGSQIMATVTGDKLTSIFADPAFHESQKFVSKLYREKLISQDMFTQDRGQVLEKLMAGRVAVYAGSSVTTYAAQGHAELTKTDPDAGYFMIWPIVKSGLDKNKVFTGGYDKLGWNVTVITTAAEDPEKIFAFLDYNTSPEGMAVQFFGPEGGNWQGFDENGYPNFTDTYNAAEVAEIQTKNDPVNIAGNSVYIDPAKNKYEDTIPPEKKNWQARWQKEITWPTANDITEFRTNLQPPADSELGDIRQSVLDLLTQTLSESATAKSDEEVDKILDKADASAMQLGYQKLLDWRTEQWQANRKTLGIE</sequence>
<evidence type="ECO:0000313" key="4">
    <source>
        <dbReference type="Proteomes" id="UP000502248"/>
    </source>
</evidence>
<reference evidence="3 4" key="1">
    <citation type="submission" date="2020-04" db="EMBL/GenBank/DDBJ databases">
        <title>Genome sequencing of novel species.</title>
        <authorList>
            <person name="Heo J."/>
            <person name="Kim S.-J."/>
            <person name="Kim J.-S."/>
            <person name="Hong S.-B."/>
            <person name="Kwon S.-W."/>
        </authorList>
    </citation>
    <scope>NUCLEOTIDE SEQUENCE [LARGE SCALE GENOMIC DNA]</scope>
    <source>
        <strain evidence="3 4">MFER-1</strain>
    </source>
</reference>
<evidence type="ECO:0000256" key="1">
    <source>
        <dbReference type="SAM" id="MobiDB-lite"/>
    </source>
</evidence>
<organism evidence="3 4">
    <name type="scientific">Cohnella herbarum</name>
    <dbReference type="NCBI Taxonomy" id="2728023"/>
    <lineage>
        <taxon>Bacteria</taxon>
        <taxon>Bacillati</taxon>
        <taxon>Bacillota</taxon>
        <taxon>Bacilli</taxon>
        <taxon>Bacillales</taxon>
        <taxon>Paenibacillaceae</taxon>
        <taxon>Cohnella</taxon>
    </lineage>
</organism>
<gene>
    <name evidence="3" type="ORF">HH215_28230</name>
</gene>
<feature type="chain" id="PRO_5038517238" evidence="2">
    <location>
        <begin position="24"/>
        <end position="568"/>
    </location>
</feature>
<feature type="signal peptide" evidence="2">
    <location>
        <begin position="1"/>
        <end position="23"/>
    </location>
</feature>
<accession>A0A7Z2ZNW1</accession>